<feature type="region of interest" description="Disordered" evidence="1">
    <location>
        <begin position="243"/>
        <end position="282"/>
    </location>
</feature>
<reference evidence="2 3" key="1">
    <citation type="submission" date="2024-04" db="EMBL/GenBank/DDBJ databases">
        <title>Tritrichomonas musculus Genome.</title>
        <authorList>
            <person name="Alves-Ferreira E."/>
            <person name="Grigg M."/>
            <person name="Lorenzi H."/>
            <person name="Galac M."/>
        </authorList>
    </citation>
    <scope>NUCLEOTIDE SEQUENCE [LARGE SCALE GENOMIC DNA]</scope>
    <source>
        <strain evidence="2 3">EAF2021</strain>
    </source>
</reference>
<gene>
    <name evidence="2" type="ORF">M9Y10_009597</name>
</gene>
<organism evidence="2 3">
    <name type="scientific">Tritrichomonas musculus</name>
    <dbReference type="NCBI Taxonomy" id="1915356"/>
    <lineage>
        <taxon>Eukaryota</taxon>
        <taxon>Metamonada</taxon>
        <taxon>Parabasalia</taxon>
        <taxon>Tritrichomonadida</taxon>
        <taxon>Tritrichomonadidae</taxon>
        <taxon>Tritrichomonas</taxon>
    </lineage>
</organism>
<feature type="compositionally biased region" description="Basic and acidic residues" evidence="1">
    <location>
        <begin position="243"/>
        <end position="253"/>
    </location>
</feature>
<protein>
    <recommendedName>
        <fullName evidence="4">Initiator binding domain-containing protein</fullName>
    </recommendedName>
</protein>
<sequence>MSESEKKKIRFKFSFPTVPHETQTTLMPIEKKKESTVENMRVSDVKTLLLNEVRPITTFSKSMSQWYNTQLGFYYTAISDPRFEPLTPPKDLYSDIQPGIICNLKEDCYVLSNQHGKKSTSLKYETDLKCLSFMECLETGVISHETLKLLIQNEYNLKNWDNGKIICKVIDDRIQPQKISYVKLEIGPDAIELRNFKTNSTEAKLEFERRTLLYRRPMICTDPSPDVARVQSVVDTRKKMWLSDKPKEKERQIQKQQNIKTKRISAKNDTSLNPSQRPKEGTISRFTQLRTKADIPDSLQQKIASITLQ</sequence>
<comment type="caution">
    <text evidence="2">The sequence shown here is derived from an EMBL/GenBank/DDBJ whole genome shotgun (WGS) entry which is preliminary data.</text>
</comment>
<dbReference type="EMBL" id="JAPFFF010000015">
    <property type="protein sequence ID" value="KAK8866631.1"/>
    <property type="molecule type" value="Genomic_DNA"/>
</dbReference>
<feature type="compositionally biased region" description="Polar residues" evidence="1">
    <location>
        <begin position="267"/>
        <end position="276"/>
    </location>
</feature>
<dbReference type="Proteomes" id="UP001470230">
    <property type="component" value="Unassembled WGS sequence"/>
</dbReference>
<keyword evidence="3" id="KW-1185">Reference proteome</keyword>
<evidence type="ECO:0000313" key="3">
    <source>
        <dbReference type="Proteomes" id="UP001470230"/>
    </source>
</evidence>
<evidence type="ECO:0000256" key="1">
    <source>
        <dbReference type="SAM" id="MobiDB-lite"/>
    </source>
</evidence>
<evidence type="ECO:0008006" key="4">
    <source>
        <dbReference type="Google" id="ProtNLM"/>
    </source>
</evidence>
<evidence type="ECO:0000313" key="2">
    <source>
        <dbReference type="EMBL" id="KAK8866631.1"/>
    </source>
</evidence>
<name>A0ABR2INY6_9EUKA</name>
<proteinExistence type="predicted"/>
<accession>A0ABR2INY6</accession>